<protein>
    <submittedName>
        <fullName evidence="7">tRNA-processing RNAse BN</fullName>
    </submittedName>
</protein>
<dbReference type="Proteomes" id="UP000223759">
    <property type="component" value="Unassembled WGS sequence"/>
</dbReference>
<name>A0A1R3VZA8_9GAMM</name>
<keyword evidence="3 6" id="KW-0812">Transmembrane</keyword>
<feature type="transmembrane region" description="Helical" evidence="6">
    <location>
        <begin position="262"/>
        <end position="286"/>
    </location>
</feature>
<keyword evidence="5 6" id="KW-0472">Membrane</keyword>
<proteinExistence type="predicted"/>
<accession>A0A1R3VZA8</accession>
<dbReference type="SUPFAM" id="SSF46785">
    <property type="entry name" value="Winged helix' DNA-binding domain"/>
    <property type="match status" value="1"/>
</dbReference>
<evidence type="ECO:0000313" key="7">
    <source>
        <dbReference type="EMBL" id="SIT70379.1"/>
    </source>
</evidence>
<keyword evidence="2" id="KW-1003">Cell membrane</keyword>
<keyword evidence="8" id="KW-1185">Reference proteome</keyword>
<gene>
    <name evidence="7" type="ORF">SAMN05216526_1301</name>
</gene>
<evidence type="ECO:0000256" key="2">
    <source>
        <dbReference type="ARBA" id="ARBA00022475"/>
    </source>
</evidence>
<dbReference type="InterPro" id="IPR036388">
    <property type="entry name" value="WH-like_DNA-bd_sf"/>
</dbReference>
<dbReference type="InterPro" id="IPR017039">
    <property type="entry name" value="Virul_fac_BrkB"/>
</dbReference>
<evidence type="ECO:0000256" key="4">
    <source>
        <dbReference type="ARBA" id="ARBA00022989"/>
    </source>
</evidence>
<feature type="transmembrane region" description="Helical" evidence="6">
    <location>
        <begin position="116"/>
        <end position="136"/>
    </location>
</feature>
<dbReference type="Pfam" id="PF03631">
    <property type="entry name" value="Virul_fac_BrkB"/>
    <property type="match status" value="1"/>
</dbReference>
<dbReference type="Gene3D" id="1.10.10.10">
    <property type="entry name" value="Winged helix-like DNA-binding domain superfamily/Winged helix DNA-binding domain"/>
    <property type="match status" value="1"/>
</dbReference>
<evidence type="ECO:0000256" key="5">
    <source>
        <dbReference type="ARBA" id="ARBA00023136"/>
    </source>
</evidence>
<dbReference type="STRING" id="233100.SAMN05216526_1301"/>
<reference evidence="7 8" key="1">
    <citation type="submission" date="2017-01" db="EMBL/GenBank/DDBJ databases">
        <authorList>
            <person name="Mah S.A."/>
            <person name="Swanson W.J."/>
            <person name="Moy G.W."/>
            <person name="Vacquier V.D."/>
        </authorList>
    </citation>
    <scope>NUCLEOTIDE SEQUENCE [LARGE SCALE GENOMIC DNA]</scope>
    <source>
        <strain evidence="7 8">M9</strain>
    </source>
</reference>
<dbReference type="PANTHER" id="PTHR30213">
    <property type="entry name" value="INNER MEMBRANE PROTEIN YHJD"/>
    <property type="match status" value="1"/>
</dbReference>
<evidence type="ECO:0000256" key="3">
    <source>
        <dbReference type="ARBA" id="ARBA00022692"/>
    </source>
</evidence>
<dbReference type="InterPro" id="IPR036390">
    <property type="entry name" value="WH_DNA-bd_sf"/>
</dbReference>
<organism evidence="7 8">
    <name type="scientific">Ectothiorhodosinus mongolicus</name>
    <dbReference type="NCBI Taxonomy" id="233100"/>
    <lineage>
        <taxon>Bacteria</taxon>
        <taxon>Pseudomonadati</taxon>
        <taxon>Pseudomonadota</taxon>
        <taxon>Gammaproteobacteria</taxon>
        <taxon>Chromatiales</taxon>
        <taxon>Ectothiorhodospiraceae</taxon>
        <taxon>Ectothiorhodosinus</taxon>
    </lineage>
</organism>
<feature type="transmembrane region" description="Helical" evidence="6">
    <location>
        <begin position="200"/>
        <end position="222"/>
    </location>
</feature>
<dbReference type="AlphaFoldDB" id="A0A1R3VZA8"/>
<keyword evidence="4 6" id="KW-1133">Transmembrane helix</keyword>
<dbReference type="EMBL" id="FTPK01000002">
    <property type="protein sequence ID" value="SIT70379.1"/>
    <property type="molecule type" value="Genomic_DNA"/>
</dbReference>
<feature type="transmembrane region" description="Helical" evidence="6">
    <location>
        <begin position="156"/>
        <end position="180"/>
    </location>
</feature>
<dbReference type="NCBIfam" id="TIGR00765">
    <property type="entry name" value="yihY_not_rbn"/>
    <property type="match status" value="1"/>
</dbReference>
<feature type="transmembrane region" description="Helical" evidence="6">
    <location>
        <begin position="229"/>
        <end position="250"/>
    </location>
</feature>
<dbReference type="OrthoDB" id="9808671at2"/>
<dbReference type="GO" id="GO:0005886">
    <property type="term" value="C:plasma membrane"/>
    <property type="evidence" value="ECO:0007669"/>
    <property type="project" value="UniProtKB-SubCell"/>
</dbReference>
<evidence type="ECO:0000256" key="6">
    <source>
        <dbReference type="SAM" id="Phobius"/>
    </source>
</evidence>
<dbReference type="RefSeq" id="WP_076755684.1">
    <property type="nucleotide sequence ID" value="NZ_CP023018.1"/>
</dbReference>
<sequence>MGIMKAIETFIYWLQTGNLRVLNPWKARFFASLRAFKDIIQDASNGPLSLHAMSLVYTSMLAFVPLLALSFSVLHAFGVHNAVEPFLLNLLDPLGEQGEEITQQIVLFVDNINVGVLGFVGLIFLLFTTIGLIQKVENAFNYIWQIKTPRSFVQKFSSYLSVILVGPVLVFSALGITASLMASDIAQQALDHEVAEQSLALVSFLLPYALLAGALSFFYIFIPNTRVRFLPALVGGLIAAALWKLTGMAFSGMMSGSTRYDAIYSSFAIMILLLIWIYLNWLILLLGSKVTFFLQKPIYLFAGSEESGTPSSCQQEQLALQLMQAIGKQFAEGQKPLTAEQLAHRLQQPDGWVGQALQALQSANILLGLNQEPEAYIPARDIDSISLKSVVDAVRGKAVDSGVATVIPVQETLKDIDTALQDSLGRCSLKNWVQSETPQTPDESLRN</sequence>
<evidence type="ECO:0000256" key="1">
    <source>
        <dbReference type="ARBA" id="ARBA00004651"/>
    </source>
</evidence>
<dbReference type="PANTHER" id="PTHR30213:SF0">
    <property type="entry name" value="UPF0761 MEMBRANE PROTEIN YIHY"/>
    <property type="match status" value="1"/>
</dbReference>
<evidence type="ECO:0000313" key="8">
    <source>
        <dbReference type="Proteomes" id="UP000223759"/>
    </source>
</evidence>
<feature type="transmembrane region" description="Helical" evidence="6">
    <location>
        <begin position="55"/>
        <end position="77"/>
    </location>
</feature>
<comment type="subcellular location">
    <subcellularLocation>
        <location evidence="1">Cell membrane</location>
        <topology evidence="1">Multi-pass membrane protein</topology>
    </subcellularLocation>
</comment>